<name>A0A521DFJ0_9BACT</name>
<reference evidence="5 6" key="1">
    <citation type="submission" date="2017-05" db="EMBL/GenBank/DDBJ databases">
        <authorList>
            <person name="Varghese N."/>
            <person name="Submissions S."/>
        </authorList>
    </citation>
    <scope>NUCLEOTIDE SEQUENCE [LARGE SCALE GENOMIC DNA]</scope>
    <source>
        <strain evidence="5 6">DSM 21985</strain>
    </source>
</reference>
<evidence type="ECO:0000259" key="4">
    <source>
        <dbReference type="Pfam" id="PF10531"/>
    </source>
</evidence>
<feature type="signal peptide" evidence="2">
    <location>
        <begin position="1"/>
        <end position="27"/>
    </location>
</feature>
<dbReference type="InterPro" id="IPR049712">
    <property type="entry name" value="Poly_export"/>
</dbReference>
<feature type="chain" id="PRO_5022236000" evidence="2">
    <location>
        <begin position="28"/>
        <end position="582"/>
    </location>
</feature>
<dbReference type="PANTHER" id="PTHR33619">
    <property type="entry name" value="POLYSACCHARIDE EXPORT PROTEIN GFCE-RELATED"/>
    <property type="match status" value="1"/>
</dbReference>
<sequence>MRMNSYKALFPFLLVIAFLCTPFQVSAQDDGGSRQTPTNYDLDFGPAIDIQYYQDALSPFLGANPLSFSEEININSYTLGPDDLITVTIQGNQTVVLRALLVNPQGDIVLPMLGSIHVDNQTIAEAQKTISDAAKDVFKDPTATVTLEKAKALKVHVNGAVPQPGKHIIAPFSRVDAAVFSGVYDIQEAGSSTESDNVIALRPITNTVRLLEADNLSLRNIRIIHSDGSTSQADLYAYFKAGKLSANPVVQNGDRIIVNNVTRDTPRIGVSGAVMNAYELEYTDSDTPALLLEMTGGFRPDADTSKVFVFRYQNGSTNKIEVPRSEWPEFELMPNDRLIVPTNKSNNNSASAWVHGEVSNPGNYPIRNGETSALQLIQISGDLTDRALPSAAYLSRGSIENEIPNQFNTDILKRTSDQLAQGFEYLDLETRLSQNKVHIDLTDEEQLSKVKIYDGDRLYVPRDEATIFVFGQVNNPGYYPFTGIEQDPMDYIQRAGGFALSANKDRIFIIKAGSGTWYRPDETELASGDRIFIDRVPYDELNAQRTYEVQRQQIKNTRIQLIMTGLSTITGIITTYLAIQRN</sequence>
<evidence type="ECO:0000313" key="6">
    <source>
        <dbReference type="Proteomes" id="UP000317557"/>
    </source>
</evidence>
<dbReference type="Pfam" id="PF10531">
    <property type="entry name" value="SLBB"/>
    <property type="match status" value="2"/>
</dbReference>
<dbReference type="PANTHER" id="PTHR33619:SF3">
    <property type="entry name" value="POLYSACCHARIDE EXPORT PROTEIN GFCE-RELATED"/>
    <property type="match status" value="1"/>
</dbReference>
<organism evidence="5 6">
    <name type="scientific">Gracilimonas mengyeensis</name>
    <dbReference type="NCBI Taxonomy" id="1302730"/>
    <lineage>
        <taxon>Bacteria</taxon>
        <taxon>Pseudomonadati</taxon>
        <taxon>Balneolota</taxon>
        <taxon>Balneolia</taxon>
        <taxon>Balneolales</taxon>
        <taxon>Balneolaceae</taxon>
        <taxon>Gracilimonas</taxon>
    </lineage>
</organism>
<evidence type="ECO:0000313" key="5">
    <source>
        <dbReference type="EMBL" id="SMO70473.1"/>
    </source>
</evidence>
<gene>
    <name evidence="5" type="ORF">SAMN06265219_108148</name>
</gene>
<feature type="domain" description="Polysaccharide export protein N-terminal" evidence="3">
    <location>
        <begin position="75"/>
        <end position="147"/>
    </location>
</feature>
<evidence type="ECO:0000256" key="1">
    <source>
        <dbReference type="ARBA" id="ARBA00022729"/>
    </source>
</evidence>
<dbReference type="Pfam" id="PF02563">
    <property type="entry name" value="Poly_export"/>
    <property type="match status" value="1"/>
</dbReference>
<evidence type="ECO:0000256" key="2">
    <source>
        <dbReference type="SAM" id="SignalP"/>
    </source>
</evidence>
<feature type="domain" description="Soluble ligand binding" evidence="4">
    <location>
        <begin position="354"/>
        <end position="396"/>
    </location>
</feature>
<dbReference type="Proteomes" id="UP000317557">
    <property type="component" value="Unassembled WGS sequence"/>
</dbReference>
<dbReference type="EMBL" id="FXTP01000008">
    <property type="protein sequence ID" value="SMO70473.1"/>
    <property type="molecule type" value="Genomic_DNA"/>
</dbReference>
<dbReference type="GO" id="GO:0015159">
    <property type="term" value="F:polysaccharide transmembrane transporter activity"/>
    <property type="evidence" value="ECO:0007669"/>
    <property type="project" value="InterPro"/>
</dbReference>
<evidence type="ECO:0000259" key="3">
    <source>
        <dbReference type="Pfam" id="PF02563"/>
    </source>
</evidence>
<dbReference type="AlphaFoldDB" id="A0A521DFJ0"/>
<dbReference type="InterPro" id="IPR003715">
    <property type="entry name" value="Poly_export_N"/>
</dbReference>
<feature type="domain" description="Soluble ligand binding" evidence="4">
    <location>
        <begin position="467"/>
        <end position="512"/>
    </location>
</feature>
<dbReference type="Gene3D" id="3.10.560.10">
    <property type="entry name" value="Outer membrane lipoprotein wza domain like"/>
    <property type="match status" value="4"/>
</dbReference>
<keyword evidence="6" id="KW-1185">Reference proteome</keyword>
<dbReference type="Gene3D" id="3.30.1950.10">
    <property type="entry name" value="wza like domain"/>
    <property type="match status" value="1"/>
</dbReference>
<proteinExistence type="predicted"/>
<dbReference type="OrthoDB" id="9808948at2"/>
<accession>A0A521DFJ0</accession>
<dbReference type="InterPro" id="IPR019554">
    <property type="entry name" value="Soluble_ligand-bd"/>
</dbReference>
<keyword evidence="1 2" id="KW-0732">Signal</keyword>
<protein>
    <submittedName>
        <fullName evidence="5">Protein involved in polysaccharide export, contains SLBB domain of the beta-grasp fold</fullName>
    </submittedName>
</protein>